<evidence type="ECO:0000313" key="1">
    <source>
        <dbReference type="EMBL" id="KAI8424472.1"/>
    </source>
</evidence>
<protein>
    <submittedName>
        <fullName evidence="1">Uncharacterized protein</fullName>
    </submittedName>
</protein>
<sequence>MGFSEYNIRDQSEIIDGGKHEVCTFYGEAASIDNYALEPLKQSANGTDVFANTKKLIEDLVANLRAAAQQAADAMAVFAAGLKEQVRLSQEKLYIEIEKLKEKVSLAIKNVSNRFSNASSAVKECIESNKKKTDILFNDAIYKTMNCADGKVQEVGELISRQVEISKGGLEFANKAIEEMWNCTDNDNSVLAKGGCLVSVALKTEMKGAVYLTQSGISIARIDLALGTLPVALEMCAGRRLVEAGMGTAKIIMELGGCSASSVFNTLTGSKLPAINVPIPTNLPNANEMQSGNSANAEINQPNIEAKEITSIYANHEHPLKNDLHLIKTTDLANLEMYKLLNINDLWNNMKTSVANAWNAIKNFASQTKDKINVWMQDLKKRAEEISKVFEARLDILKNKLDALIQTIKDTAGDVQQCIQEDKEAIQELLKQIALRVTNCIAGSIKTASAADSHQSKLALDESEFMTKSEKKVNQCIEHSEDSEDCLNKVKGEIYDEMEHTENGIMETRVITRNLADDALETILQCAADGIIDASGAITEEVLKIINCVMDEEEKVFFMKLVTV</sequence>
<dbReference type="Proteomes" id="UP001064048">
    <property type="component" value="Chromosome 4"/>
</dbReference>
<comment type="caution">
    <text evidence="1">The sequence shown here is derived from an EMBL/GenBank/DDBJ whole genome shotgun (WGS) entry which is preliminary data.</text>
</comment>
<name>A0ACC0JK48_CHOFU</name>
<proteinExistence type="predicted"/>
<evidence type="ECO:0000313" key="2">
    <source>
        <dbReference type="Proteomes" id="UP001064048"/>
    </source>
</evidence>
<accession>A0ACC0JK48</accession>
<gene>
    <name evidence="1" type="ORF">MSG28_002944</name>
</gene>
<keyword evidence="2" id="KW-1185">Reference proteome</keyword>
<dbReference type="EMBL" id="CM046104">
    <property type="protein sequence ID" value="KAI8424472.1"/>
    <property type="molecule type" value="Genomic_DNA"/>
</dbReference>
<reference evidence="1 2" key="1">
    <citation type="journal article" date="2022" name="Genome Biol. Evol.">
        <title>The Spruce Budworm Genome: Reconstructing the Evolutionary History of Antifreeze Proteins.</title>
        <authorList>
            <person name="Beliveau C."/>
            <person name="Gagne P."/>
            <person name="Picq S."/>
            <person name="Vernygora O."/>
            <person name="Keeling C.I."/>
            <person name="Pinkney K."/>
            <person name="Doucet D."/>
            <person name="Wen F."/>
            <person name="Johnston J.S."/>
            <person name="Maaroufi H."/>
            <person name="Boyle B."/>
            <person name="Laroche J."/>
            <person name="Dewar K."/>
            <person name="Juretic N."/>
            <person name="Blackburn G."/>
            <person name="Nisole A."/>
            <person name="Brunet B."/>
            <person name="Brandao M."/>
            <person name="Lumley L."/>
            <person name="Duan J."/>
            <person name="Quan G."/>
            <person name="Lucarotti C.J."/>
            <person name="Roe A.D."/>
            <person name="Sperling F.A.H."/>
            <person name="Levesque R.C."/>
            <person name="Cusson M."/>
        </authorList>
    </citation>
    <scope>NUCLEOTIDE SEQUENCE [LARGE SCALE GENOMIC DNA]</scope>
    <source>
        <strain evidence="1">Glfc:IPQL:Cfum</strain>
    </source>
</reference>
<organism evidence="1 2">
    <name type="scientific">Choristoneura fumiferana</name>
    <name type="common">Spruce budworm moth</name>
    <name type="synonym">Archips fumiferana</name>
    <dbReference type="NCBI Taxonomy" id="7141"/>
    <lineage>
        <taxon>Eukaryota</taxon>
        <taxon>Metazoa</taxon>
        <taxon>Ecdysozoa</taxon>
        <taxon>Arthropoda</taxon>
        <taxon>Hexapoda</taxon>
        <taxon>Insecta</taxon>
        <taxon>Pterygota</taxon>
        <taxon>Neoptera</taxon>
        <taxon>Endopterygota</taxon>
        <taxon>Lepidoptera</taxon>
        <taxon>Glossata</taxon>
        <taxon>Ditrysia</taxon>
        <taxon>Tortricoidea</taxon>
        <taxon>Tortricidae</taxon>
        <taxon>Tortricinae</taxon>
        <taxon>Choristoneura</taxon>
    </lineage>
</organism>